<protein>
    <submittedName>
        <fullName evidence="1">Uncharacterized protein</fullName>
    </submittedName>
</protein>
<accession>K2FYR7</accession>
<evidence type="ECO:0000313" key="1">
    <source>
        <dbReference type="EMBL" id="EKE28078.1"/>
    </source>
</evidence>
<gene>
    <name evidence="1" type="ORF">ACD_3C00105G0016</name>
</gene>
<comment type="caution">
    <text evidence="1">The sequence shown here is derived from an EMBL/GenBank/DDBJ whole genome shotgun (WGS) entry which is preliminary data.</text>
</comment>
<dbReference type="AlphaFoldDB" id="K2FYR7"/>
<proteinExistence type="predicted"/>
<sequence>MNYNIWCNIKYDWNWVKIRIIGRKSWSFMKVFNISLNEVVAKEYWILWQKIDWMQLFRPNDPITRAEAPIQGTETGFFTICGLYSLMIVNDSLIPNIWQYRRLS</sequence>
<name>K2FYR7_9BACT</name>
<reference evidence="1" key="1">
    <citation type="journal article" date="2012" name="Science">
        <title>Fermentation, hydrogen, and sulfur metabolism in multiple uncultivated bacterial phyla.</title>
        <authorList>
            <person name="Wrighton K.C."/>
            <person name="Thomas B.C."/>
            <person name="Sharon I."/>
            <person name="Miller C.S."/>
            <person name="Castelle C.J."/>
            <person name="VerBerkmoes N.C."/>
            <person name="Wilkins M.J."/>
            <person name="Hettich R.L."/>
            <person name="Lipton M.S."/>
            <person name="Williams K.H."/>
            <person name="Long P.E."/>
            <person name="Banfield J.F."/>
        </authorList>
    </citation>
    <scope>NUCLEOTIDE SEQUENCE [LARGE SCALE GENOMIC DNA]</scope>
</reference>
<organism evidence="1">
    <name type="scientific">uncultured bacterium</name>
    <name type="common">gcode 4</name>
    <dbReference type="NCBI Taxonomy" id="1234023"/>
    <lineage>
        <taxon>Bacteria</taxon>
        <taxon>environmental samples</taxon>
    </lineage>
</organism>
<dbReference type="EMBL" id="AMFJ01000379">
    <property type="protein sequence ID" value="EKE28078.1"/>
    <property type="molecule type" value="Genomic_DNA"/>
</dbReference>